<protein>
    <submittedName>
        <fullName evidence="1">MoaD/ThiS family protein</fullName>
    </submittedName>
</protein>
<organism evidence="1 2">
    <name type="scientific">Candidatus Methanocrinis natronophilus</name>
    <dbReference type="NCBI Taxonomy" id="3033396"/>
    <lineage>
        <taxon>Archaea</taxon>
        <taxon>Methanobacteriati</taxon>
        <taxon>Methanobacteriota</taxon>
        <taxon>Stenosarchaea group</taxon>
        <taxon>Methanomicrobia</taxon>
        <taxon>Methanotrichales</taxon>
        <taxon>Methanotrichaceae</taxon>
        <taxon>Methanocrinis</taxon>
    </lineage>
</organism>
<evidence type="ECO:0000313" key="1">
    <source>
        <dbReference type="EMBL" id="MDF0591609.1"/>
    </source>
</evidence>
<reference evidence="1 2" key="1">
    <citation type="submission" date="2023-03" db="EMBL/GenBank/DDBJ databases">
        <title>WGS of Methanotrichaceae archaeon Mx.</title>
        <authorList>
            <person name="Sorokin D.Y."/>
            <person name="Merkel A.Y."/>
        </authorList>
    </citation>
    <scope>NUCLEOTIDE SEQUENCE [LARGE SCALE GENOMIC DNA]</scope>
    <source>
        <strain evidence="1 2">Mx</strain>
    </source>
</reference>
<dbReference type="InterPro" id="IPR016155">
    <property type="entry name" value="Mopterin_synth/thiamin_S_b"/>
</dbReference>
<name>A0ABT5XA71_9EURY</name>
<comment type="caution">
    <text evidence="1">The sequence shown here is derived from an EMBL/GenBank/DDBJ whole genome shotgun (WGS) entry which is preliminary data.</text>
</comment>
<dbReference type="Pfam" id="PF21965">
    <property type="entry name" value="SAMP2"/>
    <property type="match status" value="1"/>
</dbReference>
<dbReference type="InterPro" id="IPR012675">
    <property type="entry name" value="Beta-grasp_dom_sf"/>
</dbReference>
<dbReference type="SUPFAM" id="SSF54285">
    <property type="entry name" value="MoaD/ThiS"/>
    <property type="match status" value="1"/>
</dbReference>
<dbReference type="Proteomes" id="UP001220010">
    <property type="component" value="Unassembled WGS sequence"/>
</dbReference>
<gene>
    <name evidence="1" type="ORF">P0O15_10610</name>
</gene>
<dbReference type="Gene3D" id="3.10.20.30">
    <property type="match status" value="1"/>
</dbReference>
<dbReference type="EMBL" id="JARFPK010000050">
    <property type="protein sequence ID" value="MDF0591609.1"/>
    <property type="molecule type" value="Genomic_DNA"/>
</dbReference>
<sequence>MKILAEGGEVEMAVELFRGLTYEGLFEALDINPETVVALRDGHPVPADELVEEGDLKIVRVVSSG</sequence>
<proteinExistence type="predicted"/>
<evidence type="ECO:0000313" key="2">
    <source>
        <dbReference type="Proteomes" id="UP001220010"/>
    </source>
</evidence>
<keyword evidence="2" id="KW-1185">Reference proteome</keyword>
<accession>A0ABT5XA71</accession>
<dbReference type="InterPro" id="IPR053833">
    <property type="entry name" value="SAMP2"/>
</dbReference>